<keyword evidence="7" id="KW-1185">Reference proteome</keyword>
<comment type="similarity">
    <text evidence="1">Belongs to the LysR transcriptional regulatory family.</text>
</comment>
<dbReference type="FunFam" id="1.10.10.10:FF:000001">
    <property type="entry name" value="LysR family transcriptional regulator"/>
    <property type="match status" value="1"/>
</dbReference>
<dbReference type="InterPro" id="IPR050950">
    <property type="entry name" value="HTH-type_LysR_regulators"/>
</dbReference>
<evidence type="ECO:0000256" key="4">
    <source>
        <dbReference type="ARBA" id="ARBA00023163"/>
    </source>
</evidence>
<name>A0AAE4FT59_9CYAN</name>
<gene>
    <name evidence="6" type="ORF">RIF25_06775</name>
</gene>
<dbReference type="PROSITE" id="PS50931">
    <property type="entry name" value="HTH_LYSR"/>
    <property type="match status" value="1"/>
</dbReference>
<dbReference type="SUPFAM" id="SSF46785">
    <property type="entry name" value="Winged helix' DNA-binding domain"/>
    <property type="match status" value="1"/>
</dbReference>
<feature type="domain" description="HTH lysR-type" evidence="5">
    <location>
        <begin position="12"/>
        <end position="68"/>
    </location>
</feature>
<evidence type="ECO:0000313" key="7">
    <source>
        <dbReference type="Proteomes" id="UP001268256"/>
    </source>
</evidence>
<accession>A0AAE4FT59</accession>
<sequence length="321" mass="35680">MPTASGVTILPMRLEQLQAFLVVAERGSFQQAALECGVNQSTISRQIQALETELATCLFHRSTQAKLTVSGTIFLKRARKIWQEWQTANQELNEFHQGKQTELCVAAIHSVCATVLPPLLPRFCQHYPQVQLRVTALGSDRALKVLRDGLVDVAIVMGNRSLANTAEFVVQPLFEEPIGLLMAANHPLVKKTTITWEQVAAYPHVVFKDGYGMRRLVEDEFMRRNTPLMAALELNTPDAFNTVVGSSQMLALLPESMLVDAAKNPALVVHYFHNQNSSEGIILQRQVMVVTTIDRLNISPIADFFHLITEKLGSTPQLLAV</sequence>
<dbReference type="InterPro" id="IPR005119">
    <property type="entry name" value="LysR_subst-bd"/>
</dbReference>
<dbReference type="Gene3D" id="3.40.190.290">
    <property type="match status" value="1"/>
</dbReference>
<keyword evidence="4" id="KW-0804">Transcription</keyword>
<dbReference type="SUPFAM" id="SSF53850">
    <property type="entry name" value="Periplasmic binding protein-like II"/>
    <property type="match status" value="1"/>
</dbReference>
<evidence type="ECO:0000256" key="2">
    <source>
        <dbReference type="ARBA" id="ARBA00023015"/>
    </source>
</evidence>
<dbReference type="EMBL" id="JAVMIP010000004">
    <property type="protein sequence ID" value="MDS3860511.1"/>
    <property type="molecule type" value="Genomic_DNA"/>
</dbReference>
<dbReference type="GO" id="GO:0003700">
    <property type="term" value="F:DNA-binding transcription factor activity"/>
    <property type="evidence" value="ECO:0007669"/>
    <property type="project" value="InterPro"/>
</dbReference>
<dbReference type="InterPro" id="IPR036390">
    <property type="entry name" value="WH_DNA-bd_sf"/>
</dbReference>
<evidence type="ECO:0000259" key="5">
    <source>
        <dbReference type="PROSITE" id="PS50931"/>
    </source>
</evidence>
<keyword evidence="3" id="KW-0238">DNA-binding</keyword>
<evidence type="ECO:0000256" key="1">
    <source>
        <dbReference type="ARBA" id="ARBA00009437"/>
    </source>
</evidence>
<dbReference type="GO" id="GO:0003677">
    <property type="term" value="F:DNA binding"/>
    <property type="evidence" value="ECO:0007669"/>
    <property type="project" value="UniProtKB-KW"/>
</dbReference>
<evidence type="ECO:0000256" key="3">
    <source>
        <dbReference type="ARBA" id="ARBA00023125"/>
    </source>
</evidence>
<dbReference type="GO" id="GO:0005829">
    <property type="term" value="C:cytosol"/>
    <property type="evidence" value="ECO:0007669"/>
    <property type="project" value="TreeGrafter"/>
</dbReference>
<dbReference type="Pfam" id="PF00126">
    <property type="entry name" value="HTH_1"/>
    <property type="match status" value="1"/>
</dbReference>
<dbReference type="Proteomes" id="UP001268256">
    <property type="component" value="Unassembled WGS sequence"/>
</dbReference>
<organism evidence="6 7">
    <name type="scientific">Pseudocalidococcus azoricus BACA0444</name>
    <dbReference type="NCBI Taxonomy" id="2918990"/>
    <lineage>
        <taxon>Bacteria</taxon>
        <taxon>Bacillati</taxon>
        <taxon>Cyanobacteriota</taxon>
        <taxon>Cyanophyceae</taxon>
        <taxon>Acaryochloridales</taxon>
        <taxon>Thermosynechococcaceae</taxon>
        <taxon>Pseudocalidococcus</taxon>
        <taxon>Pseudocalidococcus azoricus</taxon>
    </lineage>
</organism>
<reference evidence="7" key="1">
    <citation type="submission" date="2023-07" db="EMBL/GenBank/DDBJ databases">
        <authorList>
            <person name="Luz R."/>
            <person name="Cordeiro R."/>
            <person name="Fonseca A."/>
            <person name="Goncalves V."/>
        </authorList>
    </citation>
    <scope>NUCLEOTIDE SEQUENCE [LARGE SCALE GENOMIC DNA]</scope>
    <source>
        <strain evidence="7">BACA0444</strain>
    </source>
</reference>
<keyword evidence="2" id="KW-0805">Transcription regulation</keyword>
<dbReference type="PANTHER" id="PTHR30419:SF8">
    <property type="entry name" value="NITROGEN ASSIMILATION TRANSCRIPTIONAL ACTIVATOR-RELATED"/>
    <property type="match status" value="1"/>
</dbReference>
<dbReference type="AlphaFoldDB" id="A0AAE4FT59"/>
<dbReference type="InterPro" id="IPR000847">
    <property type="entry name" value="LysR_HTH_N"/>
</dbReference>
<protein>
    <submittedName>
        <fullName evidence="6">LysR family transcriptional regulator</fullName>
    </submittedName>
</protein>
<dbReference type="CDD" id="cd05466">
    <property type="entry name" value="PBP2_LTTR_substrate"/>
    <property type="match status" value="1"/>
</dbReference>
<dbReference type="Pfam" id="PF03466">
    <property type="entry name" value="LysR_substrate"/>
    <property type="match status" value="1"/>
</dbReference>
<proteinExistence type="inferred from homology"/>
<evidence type="ECO:0000313" key="6">
    <source>
        <dbReference type="EMBL" id="MDS3860511.1"/>
    </source>
</evidence>
<dbReference type="PANTHER" id="PTHR30419">
    <property type="entry name" value="HTH-TYPE TRANSCRIPTIONAL REGULATOR YBHD"/>
    <property type="match status" value="1"/>
</dbReference>
<dbReference type="InterPro" id="IPR036388">
    <property type="entry name" value="WH-like_DNA-bd_sf"/>
</dbReference>
<dbReference type="Gene3D" id="1.10.10.10">
    <property type="entry name" value="Winged helix-like DNA-binding domain superfamily/Winged helix DNA-binding domain"/>
    <property type="match status" value="1"/>
</dbReference>
<comment type="caution">
    <text evidence="6">The sequence shown here is derived from an EMBL/GenBank/DDBJ whole genome shotgun (WGS) entry which is preliminary data.</text>
</comment>